<keyword evidence="3" id="KW-0221">Differentiation</keyword>
<evidence type="ECO:0000313" key="10">
    <source>
        <dbReference type="Proteomes" id="UP000289340"/>
    </source>
</evidence>
<evidence type="ECO:0000256" key="2">
    <source>
        <dbReference type="ARBA" id="ARBA00022473"/>
    </source>
</evidence>
<feature type="compositionally biased region" description="Low complexity" evidence="7">
    <location>
        <begin position="35"/>
        <end position="44"/>
    </location>
</feature>
<keyword evidence="6" id="KW-0539">Nucleus</keyword>
<dbReference type="PANTHER" id="PTHR31496:SF3">
    <property type="entry name" value="TRANSCRIPTION REPRESSOR KAN1"/>
    <property type="match status" value="1"/>
</dbReference>
<dbReference type="InterPro" id="IPR017930">
    <property type="entry name" value="Myb_dom"/>
</dbReference>
<dbReference type="FunFam" id="1.10.10.60:FF:000002">
    <property type="entry name" value="Myb family transcription factor"/>
    <property type="match status" value="1"/>
</dbReference>
<reference evidence="9 10" key="1">
    <citation type="submission" date="2018-09" db="EMBL/GenBank/DDBJ databases">
        <title>A high-quality reference genome of wild soybean provides a powerful tool to mine soybean genomes.</title>
        <authorList>
            <person name="Xie M."/>
            <person name="Chung C.Y.L."/>
            <person name="Li M.-W."/>
            <person name="Wong F.-L."/>
            <person name="Chan T.-F."/>
            <person name="Lam H.-M."/>
        </authorList>
    </citation>
    <scope>NUCLEOTIDE SEQUENCE [LARGE SCALE GENOMIC DNA]</scope>
    <source>
        <strain evidence="10">cv. W05</strain>
        <tissue evidence="9">Hypocotyl of etiolated seedlings</tissue>
    </source>
</reference>
<dbReference type="AlphaFoldDB" id="A0A445L7J2"/>
<dbReference type="GO" id="GO:0006355">
    <property type="term" value="P:regulation of DNA-templated transcription"/>
    <property type="evidence" value="ECO:0007669"/>
    <property type="project" value="InterPro"/>
</dbReference>
<accession>A0A445L7J2</accession>
<dbReference type="PANTHER" id="PTHR31496">
    <property type="entry name" value="TRANSCRIPTION FACTOR KAN2-RELATED"/>
    <property type="match status" value="1"/>
</dbReference>
<dbReference type="InterPro" id="IPR001005">
    <property type="entry name" value="SANT/Myb"/>
</dbReference>
<keyword evidence="2" id="KW-0217">Developmental protein</keyword>
<sequence length="346" mass="38663">MGESSGSQCSKTSPSNIDEDDEGESEANEDQSKQNNNGGSSSNSTVEENEKKIRPYVRSKMPRLRWTPDLHLRFIHAVQRLGGQERATPKLVLQLMNIKSLSIAHVKSHLQMFRSKKVDDRNQVFADHNSLVETGDKNIYNLSQLSMLQGYNPSQSSSFSYTNNYPSYGFGDASFGVYEKLLQRPFDWSNAISSREGSSIFGEQSKIREPKDEFLSFGAHDHSLSTPTRLSHVDHTPPINIMQQIAQNLMPINPTTNQPELKTLKRKASDHTTLDLDLSLKLNSKINDAEEGTLNNHEVDSTNLSLSLCSQLSSSSNPSSRLIKEAQQDRCDEQGKIMASTLDLTI</sequence>
<keyword evidence="5" id="KW-0804">Transcription</keyword>
<dbReference type="Gramene" id="XM_028368669.1">
    <property type="protein sequence ID" value="XP_028224470.1"/>
    <property type="gene ID" value="LOC114406095"/>
</dbReference>
<dbReference type="Gene3D" id="1.10.10.60">
    <property type="entry name" value="Homeodomain-like"/>
    <property type="match status" value="1"/>
</dbReference>
<keyword evidence="10" id="KW-1185">Reference proteome</keyword>
<proteinExistence type="predicted"/>
<evidence type="ECO:0000256" key="3">
    <source>
        <dbReference type="ARBA" id="ARBA00022782"/>
    </source>
</evidence>
<evidence type="ECO:0000256" key="4">
    <source>
        <dbReference type="ARBA" id="ARBA00023015"/>
    </source>
</evidence>
<organism evidence="9 10">
    <name type="scientific">Glycine soja</name>
    <name type="common">Wild soybean</name>
    <dbReference type="NCBI Taxonomy" id="3848"/>
    <lineage>
        <taxon>Eukaryota</taxon>
        <taxon>Viridiplantae</taxon>
        <taxon>Streptophyta</taxon>
        <taxon>Embryophyta</taxon>
        <taxon>Tracheophyta</taxon>
        <taxon>Spermatophyta</taxon>
        <taxon>Magnoliopsida</taxon>
        <taxon>eudicotyledons</taxon>
        <taxon>Gunneridae</taxon>
        <taxon>Pentapetalae</taxon>
        <taxon>rosids</taxon>
        <taxon>fabids</taxon>
        <taxon>Fabales</taxon>
        <taxon>Fabaceae</taxon>
        <taxon>Papilionoideae</taxon>
        <taxon>50 kb inversion clade</taxon>
        <taxon>NPAAA clade</taxon>
        <taxon>indigoferoid/millettioid clade</taxon>
        <taxon>Phaseoleae</taxon>
        <taxon>Glycine</taxon>
        <taxon>Glycine subgen. Soja</taxon>
    </lineage>
</organism>
<gene>
    <name evidence="9" type="ORF">D0Y65_006148</name>
</gene>
<dbReference type="InterPro" id="IPR044847">
    <property type="entry name" value="KAN_fam"/>
</dbReference>
<evidence type="ECO:0000256" key="6">
    <source>
        <dbReference type="ARBA" id="ARBA00023242"/>
    </source>
</evidence>
<dbReference type="EMBL" id="QZWG01000003">
    <property type="protein sequence ID" value="RZC19210.1"/>
    <property type="molecule type" value="Genomic_DNA"/>
</dbReference>
<dbReference type="Proteomes" id="UP000289340">
    <property type="component" value="Chromosome 3"/>
</dbReference>
<feature type="compositionally biased region" description="Polar residues" evidence="7">
    <location>
        <begin position="1"/>
        <end position="16"/>
    </location>
</feature>
<dbReference type="InterPro" id="IPR009057">
    <property type="entry name" value="Homeodomain-like_sf"/>
</dbReference>
<dbReference type="GO" id="GO:0005634">
    <property type="term" value="C:nucleus"/>
    <property type="evidence" value="ECO:0007669"/>
    <property type="project" value="UniProtKB-SubCell"/>
</dbReference>
<evidence type="ECO:0000256" key="5">
    <source>
        <dbReference type="ARBA" id="ARBA00023163"/>
    </source>
</evidence>
<feature type="region of interest" description="Disordered" evidence="7">
    <location>
        <begin position="1"/>
        <end position="56"/>
    </location>
</feature>
<comment type="caution">
    <text evidence="9">The sequence shown here is derived from an EMBL/GenBank/DDBJ whole genome shotgun (WGS) entry which is preliminary data.</text>
</comment>
<evidence type="ECO:0000259" key="8">
    <source>
        <dbReference type="PROSITE" id="PS51294"/>
    </source>
</evidence>
<dbReference type="GO" id="GO:0010158">
    <property type="term" value="P:abaxial cell fate specification"/>
    <property type="evidence" value="ECO:0007669"/>
    <property type="project" value="InterPro"/>
</dbReference>
<name>A0A445L7J2_GLYSO</name>
<evidence type="ECO:0000313" key="9">
    <source>
        <dbReference type="EMBL" id="RZC19210.1"/>
    </source>
</evidence>
<protein>
    <submittedName>
        <fullName evidence="9">Putative Myb family transcription factor</fullName>
    </submittedName>
</protein>
<dbReference type="Pfam" id="PF00249">
    <property type="entry name" value="Myb_DNA-binding"/>
    <property type="match status" value="1"/>
</dbReference>
<dbReference type="InterPro" id="IPR006447">
    <property type="entry name" value="Myb_dom_plants"/>
</dbReference>
<evidence type="ECO:0000256" key="7">
    <source>
        <dbReference type="SAM" id="MobiDB-lite"/>
    </source>
</evidence>
<comment type="subcellular location">
    <subcellularLocation>
        <location evidence="1">Nucleus</location>
    </subcellularLocation>
</comment>
<dbReference type="NCBIfam" id="TIGR01557">
    <property type="entry name" value="myb_SHAQKYF"/>
    <property type="match status" value="1"/>
</dbReference>
<feature type="domain" description="HTH myb-type" evidence="8">
    <location>
        <begin position="58"/>
        <end position="118"/>
    </location>
</feature>
<feature type="compositionally biased region" description="Acidic residues" evidence="7">
    <location>
        <begin position="17"/>
        <end position="29"/>
    </location>
</feature>
<evidence type="ECO:0000256" key="1">
    <source>
        <dbReference type="ARBA" id="ARBA00004123"/>
    </source>
</evidence>
<dbReference type="PROSITE" id="PS51294">
    <property type="entry name" value="HTH_MYB"/>
    <property type="match status" value="1"/>
</dbReference>
<dbReference type="GO" id="GO:0000976">
    <property type="term" value="F:transcription cis-regulatory region binding"/>
    <property type="evidence" value="ECO:0007669"/>
    <property type="project" value="InterPro"/>
</dbReference>
<dbReference type="SUPFAM" id="SSF46689">
    <property type="entry name" value="Homeodomain-like"/>
    <property type="match status" value="1"/>
</dbReference>
<dbReference type="SMR" id="A0A445L7J2"/>
<keyword evidence="4" id="KW-0805">Transcription regulation</keyword>